<dbReference type="Gramene" id="MELO3C018341.2.1">
    <property type="protein sequence ID" value="MELO3C018341.2.1"/>
    <property type="gene ID" value="MELO3C018341.2"/>
</dbReference>
<name>A0A9I9DH72_CUCME</name>
<protein>
    <submittedName>
        <fullName evidence="1">Uncharacterized protein</fullName>
    </submittedName>
</protein>
<dbReference type="AlphaFoldDB" id="A0A9I9DH72"/>
<evidence type="ECO:0000313" key="1">
    <source>
        <dbReference type="EnsemblPlants" id="MELO3C018341.2.1"/>
    </source>
</evidence>
<organism evidence="1">
    <name type="scientific">Cucumis melo</name>
    <name type="common">Muskmelon</name>
    <dbReference type="NCBI Taxonomy" id="3656"/>
    <lineage>
        <taxon>Eukaryota</taxon>
        <taxon>Viridiplantae</taxon>
        <taxon>Streptophyta</taxon>
        <taxon>Embryophyta</taxon>
        <taxon>Tracheophyta</taxon>
        <taxon>Spermatophyta</taxon>
        <taxon>Magnoliopsida</taxon>
        <taxon>eudicotyledons</taxon>
        <taxon>Gunneridae</taxon>
        <taxon>Pentapetalae</taxon>
        <taxon>rosids</taxon>
        <taxon>fabids</taxon>
        <taxon>Cucurbitales</taxon>
        <taxon>Cucurbitaceae</taxon>
        <taxon>Benincaseae</taxon>
        <taxon>Cucumis</taxon>
    </lineage>
</organism>
<reference evidence="1" key="1">
    <citation type="submission" date="2023-03" db="UniProtKB">
        <authorList>
            <consortium name="EnsemblPlants"/>
        </authorList>
    </citation>
    <scope>IDENTIFICATION</scope>
</reference>
<sequence length="88" mass="10585">MIFLELYHYPFGEAETKLHYRLHLGEREVELHHHCHLGEAEVELHHSHPLKVAPLSFGELEAKMYYHHHAWSCNTLEMNDPLDGRYWR</sequence>
<dbReference type="EnsemblPlants" id="MELO3C018341.2.1">
    <property type="protein sequence ID" value="MELO3C018341.2.1"/>
    <property type="gene ID" value="MELO3C018341.2"/>
</dbReference>
<proteinExistence type="predicted"/>
<accession>A0A9I9DH72</accession>